<evidence type="ECO:0000256" key="1">
    <source>
        <dbReference type="SAM" id="MobiDB-lite"/>
    </source>
</evidence>
<gene>
    <name evidence="2" type="ORF">PoB_000149300</name>
</gene>
<comment type="caution">
    <text evidence="2">The sequence shown here is derived from an EMBL/GenBank/DDBJ whole genome shotgun (WGS) entry which is preliminary data.</text>
</comment>
<keyword evidence="3" id="KW-1185">Reference proteome</keyword>
<protein>
    <submittedName>
        <fullName evidence="2">Uncharacterized protein</fullName>
    </submittedName>
</protein>
<accession>A0AAV3XX94</accession>
<dbReference type="Proteomes" id="UP000735302">
    <property type="component" value="Unassembled WGS sequence"/>
</dbReference>
<evidence type="ECO:0000313" key="2">
    <source>
        <dbReference type="EMBL" id="GFN74987.1"/>
    </source>
</evidence>
<proteinExistence type="predicted"/>
<dbReference type="AlphaFoldDB" id="A0AAV3XX94"/>
<feature type="non-terminal residue" evidence="2">
    <location>
        <position position="1"/>
    </location>
</feature>
<name>A0AAV3XX94_9GAST</name>
<dbReference type="EMBL" id="BLXT01000200">
    <property type="protein sequence ID" value="GFN74987.1"/>
    <property type="molecule type" value="Genomic_DNA"/>
</dbReference>
<feature type="non-terminal residue" evidence="2">
    <location>
        <position position="58"/>
    </location>
</feature>
<reference evidence="2 3" key="1">
    <citation type="journal article" date="2021" name="Elife">
        <title>Chloroplast acquisition without the gene transfer in kleptoplastic sea slugs, Plakobranchus ocellatus.</title>
        <authorList>
            <person name="Maeda T."/>
            <person name="Takahashi S."/>
            <person name="Yoshida T."/>
            <person name="Shimamura S."/>
            <person name="Takaki Y."/>
            <person name="Nagai Y."/>
            <person name="Toyoda A."/>
            <person name="Suzuki Y."/>
            <person name="Arimoto A."/>
            <person name="Ishii H."/>
            <person name="Satoh N."/>
            <person name="Nishiyama T."/>
            <person name="Hasebe M."/>
            <person name="Maruyama T."/>
            <person name="Minagawa J."/>
            <person name="Obokata J."/>
            <person name="Shigenobu S."/>
        </authorList>
    </citation>
    <scope>NUCLEOTIDE SEQUENCE [LARGE SCALE GENOMIC DNA]</scope>
</reference>
<feature type="compositionally biased region" description="Polar residues" evidence="1">
    <location>
        <begin position="41"/>
        <end position="51"/>
    </location>
</feature>
<feature type="region of interest" description="Disordered" evidence="1">
    <location>
        <begin position="1"/>
        <end position="58"/>
    </location>
</feature>
<sequence length="58" mass="6193">SGSLGSKNGFHDSMILPKHPANKDERGVLQAKAKKPPALFSRTNGPPTLQEEQAAPLE</sequence>
<evidence type="ECO:0000313" key="3">
    <source>
        <dbReference type="Proteomes" id="UP000735302"/>
    </source>
</evidence>
<organism evidence="2 3">
    <name type="scientific">Plakobranchus ocellatus</name>
    <dbReference type="NCBI Taxonomy" id="259542"/>
    <lineage>
        <taxon>Eukaryota</taxon>
        <taxon>Metazoa</taxon>
        <taxon>Spiralia</taxon>
        <taxon>Lophotrochozoa</taxon>
        <taxon>Mollusca</taxon>
        <taxon>Gastropoda</taxon>
        <taxon>Heterobranchia</taxon>
        <taxon>Euthyneura</taxon>
        <taxon>Panpulmonata</taxon>
        <taxon>Sacoglossa</taxon>
        <taxon>Placobranchoidea</taxon>
        <taxon>Plakobranchidae</taxon>
        <taxon>Plakobranchus</taxon>
    </lineage>
</organism>